<keyword evidence="2" id="KW-1185">Reference proteome</keyword>
<accession>A0ABS0RRP2</accession>
<organism evidence="1 2">
    <name type="scientific">Streptomyces javensis</name>
    <dbReference type="NCBI Taxonomy" id="114698"/>
    <lineage>
        <taxon>Bacteria</taxon>
        <taxon>Bacillati</taxon>
        <taxon>Actinomycetota</taxon>
        <taxon>Actinomycetes</taxon>
        <taxon>Kitasatosporales</taxon>
        <taxon>Streptomycetaceae</taxon>
        <taxon>Streptomyces</taxon>
        <taxon>Streptomyces violaceusniger group</taxon>
    </lineage>
</organism>
<name>A0ABS0RRP2_9ACTN</name>
<reference evidence="1 2" key="1">
    <citation type="submission" date="2020-12" db="EMBL/GenBank/DDBJ databases">
        <authorList>
            <person name="Kusuma A.B."/>
            <person name="Nouioui I."/>
            <person name="Goodfellow M."/>
        </authorList>
    </citation>
    <scope>NUCLEOTIDE SEQUENCE [LARGE SCALE GENOMIC DNA]</scope>
    <source>
        <strain evidence="1 2">DSM 41764</strain>
    </source>
</reference>
<dbReference type="SUPFAM" id="SSF55729">
    <property type="entry name" value="Acyl-CoA N-acyltransferases (Nat)"/>
    <property type="match status" value="1"/>
</dbReference>
<proteinExistence type="predicted"/>
<evidence type="ECO:0000313" key="1">
    <source>
        <dbReference type="EMBL" id="MBI0320141.1"/>
    </source>
</evidence>
<evidence type="ECO:0000313" key="2">
    <source>
        <dbReference type="Proteomes" id="UP000638849"/>
    </source>
</evidence>
<gene>
    <name evidence="1" type="ORF">JBF12_45800</name>
</gene>
<protein>
    <submittedName>
        <fullName evidence="1">GNAT family N-acetyltransferase</fullName>
    </submittedName>
</protein>
<dbReference type="InterPro" id="IPR016181">
    <property type="entry name" value="Acyl_CoA_acyltransferase"/>
</dbReference>
<sequence length="52" mass="5847">GVYRALVAFRARIAADRGCRYLQVDASGMSRPILRRLGFVPLTTTTPYVYRA</sequence>
<dbReference type="EMBL" id="JAEEAQ010001233">
    <property type="protein sequence ID" value="MBI0320141.1"/>
    <property type="molecule type" value="Genomic_DNA"/>
</dbReference>
<dbReference type="Proteomes" id="UP000638849">
    <property type="component" value="Unassembled WGS sequence"/>
</dbReference>
<feature type="non-terminal residue" evidence="1">
    <location>
        <position position="1"/>
    </location>
</feature>
<comment type="caution">
    <text evidence="1">The sequence shown here is derived from an EMBL/GenBank/DDBJ whole genome shotgun (WGS) entry which is preliminary data.</text>
</comment>
<dbReference type="Gene3D" id="3.40.630.30">
    <property type="match status" value="1"/>
</dbReference>